<comment type="caution">
    <text evidence="1">The sequence shown here is derived from an EMBL/GenBank/DDBJ whole genome shotgun (WGS) entry which is preliminary data.</text>
</comment>
<dbReference type="Proteomes" id="UP000575397">
    <property type="component" value="Unassembled WGS sequence"/>
</dbReference>
<evidence type="ECO:0000313" key="1">
    <source>
        <dbReference type="EMBL" id="NMX02828.1"/>
    </source>
</evidence>
<proteinExistence type="predicted"/>
<evidence type="ECO:0000313" key="2">
    <source>
        <dbReference type="Proteomes" id="UP000575397"/>
    </source>
</evidence>
<gene>
    <name evidence="1" type="ORF">HHJ77_02475</name>
</gene>
<accession>A0A7Y0USX8</accession>
<dbReference type="RefSeq" id="WP_169762263.1">
    <property type="nucleotide sequence ID" value="NZ_JABCUS010000004.1"/>
</dbReference>
<dbReference type="EMBL" id="JABCUS010000004">
    <property type="protein sequence ID" value="NMX02828.1"/>
    <property type="molecule type" value="Genomic_DNA"/>
</dbReference>
<organism evidence="1 2">
    <name type="scientific">Mobiluncus mulieris</name>
    <dbReference type="NCBI Taxonomy" id="2052"/>
    <lineage>
        <taxon>Bacteria</taxon>
        <taxon>Bacillati</taxon>
        <taxon>Actinomycetota</taxon>
        <taxon>Actinomycetes</taxon>
        <taxon>Actinomycetales</taxon>
        <taxon>Actinomycetaceae</taxon>
        <taxon>Mobiluncus</taxon>
    </lineage>
</organism>
<sequence>MSDSVACVMGCRGDGFMNPSGDGLPRLASVGLLCAWCFQRLRRDVVELPGLCEHLLAVGDSGMVRESPARRVQPRSKVLYSATLSEVDRLTGILARLALVIGQLRRVSVPGREAWLVTDYGVPMGIRTLEATASLVAWVEPQLEWLAGFEAVGPFRRDLARAVALARARWPQRERSRLIPGVRCERCGQETLRYHPPTVQGAAAEIVCENVACGLQLSDTAWSARVYAAARVAGFKENNW</sequence>
<protein>
    <submittedName>
        <fullName evidence="1">Uncharacterized protein</fullName>
    </submittedName>
</protein>
<reference evidence="1 2" key="1">
    <citation type="submission" date="2020-04" db="EMBL/GenBank/DDBJ databases">
        <title>Antimicrobial susceptibility and clonality of vaginal-derived multi-drug resistant Mobiluncus isolates in China.</title>
        <authorList>
            <person name="Zhang X."/>
        </authorList>
    </citation>
    <scope>NUCLEOTIDE SEQUENCE [LARGE SCALE GENOMIC DNA]</scope>
    <source>
        <strain evidence="1 2">12</strain>
    </source>
</reference>
<dbReference type="AlphaFoldDB" id="A0A7Y0USX8"/>
<name>A0A7Y0USX8_9ACTO</name>